<feature type="binding site" evidence="10">
    <location>
        <begin position="201"/>
        <end position="202"/>
    </location>
    <ligand>
        <name>2-[(2R,5Z)-2-carboxy-4-methylthiazol-5(2H)-ylidene]ethyl phosphate</name>
        <dbReference type="ChEBI" id="CHEBI:62899"/>
    </ligand>
</feature>
<sequence length="237" mass="23484">MTGGAGGRASLPPGPYLVVDAAVCAAVGRRPADLAAAAVRSGVRTVQVRAKHVGVRELVDLTVAVTDAVRLAGPALVLVDDRVDVALAARARGAGVDGVHLGQSDLEAGDARALLGPGALIGVSAARPQDVRAVDPAVVDYIGTGPVRLTRTKPEAAVAAGFDGLGEAARTSVLPVVAIGGLGLDDVPAVRRAGARGLAVVSAICAAADPARAARMLVEAWQQQPSGMSGPSRAGVA</sequence>
<feature type="binding site" evidence="10">
    <location>
        <begin position="150"/>
        <end position="152"/>
    </location>
    <ligand>
        <name>2-[(2R,5Z)-2-carboxy-4-methylthiazol-5(2H)-ylidene]ethyl phosphate</name>
        <dbReference type="ChEBI" id="CHEBI:62899"/>
    </ligand>
</feature>
<evidence type="ECO:0000313" key="14">
    <source>
        <dbReference type="EMBL" id="GEK19165.1"/>
    </source>
</evidence>
<comment type="pathway">
    <text evidence="2 10 12">Cofactor biosynthesis; thiamine diphosphate biosynthesis; thiamine phosphate from 4-amino-2-methyl-5-diphosphomethylpyrimidine and 4-methyl-5-(2-phosphoethyl)-thiazole: step 1/1.</text>
</comment>
<comment type="catalytic activity">
    <reaction evidence="7 10 11">
        <text>4-methyl-5-(2-phosphooxyethyl)-thiazole + 4-amino-2-methyl-5-(diphosphooxymethyl)pyrimidine + H(+) = thiamine phosphate + diphosphate</text>
        <dbReference type="Rhea" id="RHEA:22328"/>
        <dbReference type="ChEBI" id="CHEBI:15378"/>
        <dbReference type="ChEBI" id="CHEBI:33019"/>
        <dbReference type="ChEBI" id="CHEBI:37575"/>
        <dbReference type="ChEBI" id="CHEBI:57841"/>
        <dbReference type="ChEBI" id="CHEBI:58296"/>
        <dbReference type="EC" id="2.5.1.3"/>
    </reaction>
</comment>
<evidence type="ECO:0000256" key="7">
    <source>
        <dbReference type="ARBA" id="ARBA00047334"/>
    </source>
</evidence>
<evidence type="ECO:0000256" key="11">
    <source>
        <dbReference type="RuleBase" id="RU003826"/>
    </source>
</evidence>
<dbReference type="CDD" id="cd00564">
    <property type="entry name" value="TMP_TenI"/>
    <property type="match status" value="1"/>
</dbReference>
<reference evidence="14 15" key="1">
    <citation type="submission" date="2019-07" db="EMBL/GenBank/DDBJ databases">
        <title>Whole genome shotgun sequence of Cellulomonas persica NBRC 101101.</title>
        <authorList>
            <person name="Hosoyama A."/>
            <person name="Uohara A."/>
            <person name="Ohji S."/>
            <person name="Ichikawa N."/>
        </authorList>
    </citation>
    <scope>NUCLEOTIDE SEQUENCE [LARGE SCALE GENOMIC DNA]</scope>
    <source>
        <strain evidence="14 15">NBRC 101101</strain>
    </source>
</reference>
<evidence type="ECO:0000256" key="9">
    <source>
        <dbReference type="ARBA" id="ARBA00047883"/>
    </source>
</evidence>
<dbReference type="AlphaFoldDB" id="A0A510V232"/>
<evidence type="ECO:0000256" key="3">
    <source>
        <dbReference type="ARBA" id="ARBA00022679"/>
    </source>
</evidence>
<name>A0A510V232_9CELL</name>
<dbReference type="PANTHER" id="PTHR20857">
    <property type="entry name" value="THIAMINE-PHOSPHATE PYROPHOSPHORYLASE"/>
    <property type="match status" value="1"/>
</dbReference>
<dbReference type="Pfam" id="PF02581">
    <property type="entry name" value="TMP-TENI"/>
    <property type="match status" value="1"/>
</dbReference>
<comment type="cofactor">
    <cofactor evidence="10">
        <name>Mg(2+)</name>
        <dbReference type="ChEBI" id="CHEBI:18420"/>
    </cofactor>
    <text evidence="10">Binds 1 Mg(2+) ion per subunit.</text>
</comment>
<dbReference type="GO" id="GO:0009228">
    <property type="term" value="P:thiamine biosynthetic process"/>
    <property type="evidence" value="ECO:0007669"/>
    <property type="project" value="UniProtKB-KW"/>
</dbReference>
<dbReference type="PANTHER" id="PTHR20857:SF15">
    <property type="entry name" value="THIAMINE-PHOSPHATE SYNTHASE"/>
    <property type="match status" value="1"/>
</dbReference>
<dbReference type="NCBIfam" id="TIGR00693">
    <property type="entry name" value="thiE"/>
    <property type="match status" value="1"/>
</dbReference>
<feature type="binding site" evidence="10">
    <location>
        <position position="80"/>
    </location>
    <ligand>
        <name>4-amino-2-methyl-5-(diphosphooxymethyl)pyrimidine</name>
        <dbReference type="ChEBI" id="CHEBI:57841"/>
    </ligand>
</feature>
<dbReference type="GO" id="GO:0009229">
    <property type="term" value="P:thiamine diphosphate biosynthetic process"/>
    <property type="evidence" value="ECO:0007669"/>
    <property type="project" value="UniProtKB-UniRule"/>
</dbReference>
<comment type="caution">
    <text evidence="14">The sequence shown here is derived from an EMBL/GenBank/DDBJ whole genome shotgun (WGS) entry which is preliminary data.</text>
</comment>
<evidence type="ECO:0000256" key="1">
    <source>
        <dbReference type="ARBA" id="ARBA00003814"/>
    </source>
</evidence>
<dbReference type="InterPro" id="IPR022998">
    <property type="entry name" value="ThiamineP_synth_TenI"/>
</dbReference>
<evidence type="ECO:0000256" key="8">
    <source>
        <dbReference type="ARBA" id="ARBA00047851"/>
    </source>
</evidence>
<evidence type="ECO:0000256" key="2">
    <source>
        <dbReference type="ARBA" id="ARBA00005165"/>
    </source>
</evidence>
<keyword evidence="4 10" id="KW-0479">Metal-binding</keyword>
<dbReference type="InterPro" id="IPR034291">
    <property type="entry name" value="TMP_synthase"/>
</dbReference>
<comment type="similarity">
    <text evidence="10 11">Belongs to the thiamine-phosphate synthase family.</text>
</comment>
<dbReference type="InterPro" id="IPR036206">
    <property type="entry name" value="ThiamineP_synth_sf"/>
</dbReference>
<dbReference type="RefSeq" id="WP_146807527.1">
    <property type="nucleotide sequence ID" value="NZ_BJUA01000018.1"/>
</dbReference>
<evidence type="ECO:0000256" key="10">
    <source>
        <dbReference type="HAMAP-Rule" id="MF_00097"/>
    </source>
</evidence>
<feature type="binding site" evidence="10">
    <location>
        <position position="81"/>
    </location>
    <ligand>
        <name>Mg(2+)</name>
        <dbReference type="ChEBI" id="CHEBI:18420"/>
    </ligand>
</feature>
<feature type="binding site" evidence="10">
    <location>
        <begin position="47"/>
        <end position="51"/>
    </location>
    <ligand>
        <name>4-amino-2-methyl-5-(diphosphooxymethyl)pyrimidine</name>
        <dbReference type="ChEBI" id="CHEBI:57841"/>
    </ligand>
</feature>
<feature type="binding site" evidence="10">
    <location>
        <position position="153"/>
    </location>
    <ligand>
        <name>4-amino-2-methyl-5-(diphosphooxymethyl)pyrimidine</name>
        <dbReference type="ChEBI" id="CHEBI:57841"/>
    </ligand>
</feature>
<feature type="binding site" evidence="10">
    <location>
        <position position="105"/>
    </location>
    <ligand>
        <name>Mg(2+)</name>
        <dbReference type="ChEBI" id="CHEBI:18420"/>
    </ligand>
</feature>
<protein>
    <recommendedName>
        <fullName evidence="10">Thiamine-phosphate synthase</fullName>
        <shortName evidence="10">TP synthase</shortName>
        <shortName evidence="10">TPS</shortName>
        <ecNumber evidence="10">2.5.1.3</ecNumber>
    </recommendedName>
    <alternativeName>
        <fullName evidence="10">Thiamine-phosphate pyrophosphorylase</fullName>
        <shortName evidence="10">TMP pyrophosphorylase</shortName>
        <shortName evidence="10">TMP-PPase</shortName>
    </alternativeName>
</protein>
<dbReference type="Proteomes" id="UP000321386">
    <property type="component" value="Unassembled WGS sequence"/>
</dbReference>
<dbReference type="HAMAP" id="MF_00097">
    <property type="entry name" value="TMP_synthase"/>
    <property type="match status" value="1"/>
</dbReference>
<proteinExistence type="inferred from homology"/>
<feature type="binding site" evidence="10">
    <location>
        <position position="181"/>
    </location>
    <ligand>
        <name>2-[(2R,5Z)-2-carboxy-4-methylthiazol-5(2H)-ylidene]ethyl phosphate</name>
        <dbReference type="ChEBI" id="CHEBI:62899"/>
    </ligand>
</feature>
<comment type="catalytic activity">
    <reaction evidence="9 10 11">
        <text>2-[(2R,5Z)-2-carboxy-4-methylthiazol-5(2H)-ylidene]ethyl phosphate + 4-amino-2-methyl-5-(diphosphooxymethyl)pyrimidine + 2 H(+) = thiamine phosphate + CO2 + diphosphate</text>
        <dbReference type="Rhea" id="RHEA:47844"/>
        <dbReference type="ChEBI" id="CHEBI:15378"/>
        <dbReference type="ChEBI" id="CHEBI:16526"/>
        <dbReference type="ChEBI" id="CHEBI:33019"/>
        <dbReference type="ChEBI" id="CHEBI:37575"/>
        <dbReference type="ChEBI" id="CHEBI:57841"/>
        <dbReference type="ChEBI" id="CHEBI:62899"/>
        <dbReference type="EC" id="2.5.1.3"/>
    </reaction>
</comment>
<evidence type="ECO:0000259" key="13">
    <source>
        <dbReference type="Pfam" id="PF02581"/>
    </source>
</evidence>
<evidence type="ECO:0000256" key="12">
    <source>
        <dbReference type="RuleBase" id="RU004253"/>
    </source>
</evidence>
<feature type="binding site" evidence="10">
    <location>
        <position position="124"/>
    </location>
    <ligand>
        <name>4-amino-2-methyl-5-(diphosphooxymethyl)pyrimidine</name>
        <dbReference type="ChEBI" id="CHEBI:57841"/>
    </ligand>
</feature>
<evidence type="ECO:0000313" key="15">
    <source>
        <dbReference type="Proteomes" id="UP000321386"/>
    </source>
</evidence>
<keyword evidence="5 10" id="KW-0460">Magnesium</keyword>
<evidence type="ECO:0000256" key="6">
    <source>
        <dbReference type="ARBA" id="ARBA00022977"/>
    </source>
</evidence>
<feature type="domain" description="Thiamine phosphate synthase/TenI" evidence="13">
    <location>
        <begin position="16"/>
        <end position="204"/>
    </location>
</feature>
<dbReference type="GO" id="GO:0004789">
    <property type="term" value="F:thiamine-phosphate diphosphorylase activity"/>
    <property type="evidence" value="ECO:0007669"/>
    <property type="project" value="UniProtKB-UniRule"/>
</dbReference>
<gene>
    <name evidence="10 14" type="primary">thiE</name>
    <name evidence="14" type="ORF">CPE01_28980</name>
</gene>
<comment type="function">
    <text evidence="1 10">Condenses 4-methyl-5-(beta-hydroxyethyl)thiazole monophosphate (THZ-P) and 2-methyl-4-amino-5-hydroxymethyl pyrimidine pyrophosphate (HMP-PP) to form thiamine monophosphate (TMP).</text>
</comment>
<evidence type="ECO:0000256" key="5">
    <source>
        <dbReference type="ARBA" id="ARBA00022842"/>
    </source>
</evidence>
<dbReference type="SUPFAM" id="SSF51391">
    <property type="entry name" value="Thiamin phosphate synthase"/>
    <property type="match status" value="1"/>
</dbReference>
<dbReference type="GO" id="GO:0000287">
    <property type="term" value="F:magnesium ion binding"/>
    <property type="evidence" value="ECO:0007669"/>
    <property type="project" value="UniProtKB-UniRule"/>
</dbReference>
<keyword evidence="6 10" id="KW-0784">Thiamine biosynthesis</keyword>
<dbReference type="OrthoDB" id="3243336at2"/>
<evidence type="ECO:0000256" key="4">
    <source>
        <dbReference type="ARBA" id="ARBA00022723"/>
    </source>
</evidence>
<dbReference type="UniPathway" id="UPA00060">
    <property type="reaction ID" value="UER00141"/>
</dbReference>
<keyword evidence="3 10" id="KW-0808">Transferase</keyword>
<organism evidence="14 15">
    <name type="scientific">Cellulomonas persica</name>
    <dbReference type="NCBI Taxonomy" id="76861"/>
    <lineage>
        <taxon>Bacteria</taxon>
        <taxon>Bacillati</taxon>
        <taxon>Actinomycetota</taxon>
        <taxon>Actinomycetes</taxon>
        <taxon>Micrococcales</taxon>
        <taxon>Cellulomonadaceae</taxon>
        <taxon>Cellulomonas</taxon>
    </lineage>
</organism>
<accession>A0A510V232</accession>
<dbReference type="Gene3D" id="3.20.20.70">
    <property type="entry name" value="Aldolase class I"/>
    <property type="match status" value="1"/>
</dbReference>
<dbReference type="InterPro" id="IPR013785">
    <property type="entry name" value="Aldolase_TIM"/>
</dbReference>
<dbReference type="GO" id="GO:0005737">
    <property type="term" value="C:cytoplasm"/>
    <property type="evidence" value="ECO:0007669"/>
    <property type="project" value="TreeGrafter"/>
</dbReference>
<keyword evidence="15" id="KW-1185">Reference proteome</keyword>
<dbReference type="EC" id="2.5.1.3" evidence="10"/>
<comment type="catalytic activity">
    <reaction evidence="8 10 11">
        <text>2-(2-carboxy-4-methylthiazol-5-yl)ethyl phosphate + 4-amino-2-methyl-5-(diphosphooxymethyl)pyrimidine + 2 H(+) = thiamine phosphate + CO2 + diphosphate</text>
        <dbReference type="Rhea" id="RHEA:47848"/>
        <dbReference type="ChEBI" id="CHEBI:15378"/>
        <dbReference type="ChEBI" id="CHEBI:16526"/>
        <dbReference type="ChEBI" id="CHEBI:33019"/>
        <dbReference type="ChEBI" id="CHEBI:37575"/>
        <dbReference type="ChEBI" id="CHEBI:57841"/>
        <dbReference type="ChEBI" id="CHEBI:62890"/>
        <dbReference type="EC" id="2.5.1.3"/>
    </reaction>
</comment>
<dbReference type="EMBL" id="BJUA01000018">
    <property type="protein sequence ID" value="GEK19165.1"/>
    <property type="molecule type" value="Genomic_DNA"/>
</dbReference>